<dbReference type="EMBL" id="JADWYK010000004">
    <property type="protein sequence ID" value="MBG8553502.1"/>
    <property type="molecule type" value="Genomic_DNA"/>
</dbReference>
<feature type="signal peptide" evidence="1">
    <location>
        <begin position="1"/>
        <end position="22"/>
    </location>
</feature>
<comment type="caution">
    <text evidence="2">The sequence shown here is derived from an EMBL/GenBank/DDBJ whole genome shotgun (WGS) entry which is preliminary data.</text>
</comment>
<evidence type="ECO:0000313" key="2">
    <source>
        <dbReference type="EMBL" id="MBG8553502.1"/>
    </source>
</evidence>
<dbReference type="RefSeq" id="WP_196954530.1">
    <property type="nucleotide sequence ID" value="NZ_JADWYK010000004.1"/>
</dbReference>
<organism evidence="2 3">
    <name type="scientific">Hymenobacter guriensis</name>
    <dbReference type="NCBI Taxonomy" id="2793065"/>
    <lineage>
        <taxon>Bacteria</taxon>
        <taxon>Pseudomonadati</taxon>
        <taxon>Bacteroidota</taxon>
        <taxon>Cytophagia</taxon>
        <taxon>Cytophagales</taxon>
        <taxon>Hymenobacteraceae</taxon>
        <taxon>Hymenobacter</taxon>
    </lineage>
</organism>
<evidence type="ECO:0000256" key="1">
    <source>
        <dbReference type="SAM" id="SignalP"/>
    </source>
</evidence>
<dbReference type="NCBIfam" id="TIGR04131">
    <property type="entry name" value="Bac_Flav_CTERM"/>
    <property type="match status" value="1"/>
</dbReference>
<keyword evidence="1" id="KW-0732">Signal</keyword>
<proteinExistence type="predicted"/>
<protein>
    <submittedName>
        <fullName evidence="2">Gliding motility-associated C-terminal domain-containing protein</fullName>
    </submittedName>
</protein>
<gene>
    <name evidence="2" type="ORF">I5L79_08090</name>
</gene>
<sequence length="741" mass="81482">MPRLLFLLFFCGLLLSAERSQATHIVGGEMGMQHLRDSTYALNLIVYFDGVTGDPGALDGSLTAAIYEKGTNRFVEDVVLPLQQNTLVDYTDPACSNAKLITRRLVYTRNLVLRRMQYRSPSGYYAVVERCCRNRGIANIQNPGGAGQAFLVEFPAVVQANGQAFRNSSPSLFPPLSDYACQGELFYYDFGGQDPDGDQLVYELVTPLNGHSTTSDSKPDRPASAPYSQVRWRADLSVSQQIPGKPTLRIDARTGRLEVLPTELGLFVFGIKCSEYRNGVKIGEVRRDFQMLVINCARNQKPQLQVEAQGHSLPHVPTGTLAFAAGEARCFQLRFTDADAASRLKLYLRAVNFEATLPTPSITTGTVRSAGNPDVLVSTVCFPNCFDTQGKTYELEFIVADNGCSLPKRDTVRVAFTATAPPDLPPSISTTAQLPLRVHPGEAVNFEVIGQDLDGDALTITMRGLGFDAPSLSSTLTMRPATATERRADFAWTVPCAAIDRGLHEFEFLVTSSNECHDAQTQRVVVPIQVEYENVAPLLQTSFSEAPPAPDAPPILITLPMGGVYEATLAGTDADPNELTLTAAGKEIDLAMVGMTFTHQDGLGKAAGTFRWEANCEALQRQPLEVTFTLQESTCRPQPRQQTVRFAVLLPETPAFLPPNIFTPNADSKNARFELASVLPPEYCTQRFGDIKIFNRWGRQVYRSTNRSFSWDGGGLPEGVYYYLIEYSNRQKFKGTITIAR</sequence>
<keyword evidence="3" id="KW-1185">Reference proteome</keyword>
<name>A0ABS0L295_9BACT</name>
<accession>A0ABS0L295</accession>
<evidence type="ECO:0000313" key="3">
    <source>
        <dbReference type="Proteomes" id="UP000601099"/>
    </source>
</evidence>
<dbReference type="InterPro" id="IPR026341">
    <property type="entry name" value="T9SS_type_B"/>
</dbReference>
<reference evidence="2 3" key="1">
    <citation type="submission" date="2020-11" db="EMBL/GenBank/DDBJ databases">
        <title>Hymenobacter sp.</title>
        <authorList>
            <person name="Kim M.K."/>
        </authorList>
    </citation>
    <scope>NUCLEOTIDE SEQUENCE [LARGE SCALE GENOMIC DNA]</scope>
    <source>
        <strain evidence="2 3">BT594</strain>
    </source>
</reference>
<feature type="chain" id="PRO_5045918679" evidence="1">
    <location>
        <begin position="23"/>
        <end position="741"/>
    </location>
</feature>
<dbReference type="Pfam" id="PF13585">
    <property type="entry name" value="CHU_C"/>
    <property type="match status" value="1"/>
</dbReference>
<dbReference type="Proteomes" id="UP000601099">
    <property type="component" value="Unassembled WGS sequence"/>
</dbReference>